<evidence type="ECO:0000259" key="1">
    <source>
        <dbReference type="SMART" id="SM00960"/>
    </source>
</evidence>
<dbReference type="Proteomes" id="UP000239494">
    <property type="component" value="Unassembled WGS sequence"/>
</dbReference>
<dbReference type="Gene3D" id="3.30.450.30">
    <property type="entry name" value="Dynein light chain 2a, cytoplasmic"/>
    <property type="match status" value="1"/>
</dbReference>
<organism evidence="2 3">
    <name type="scientific">Umezawaea tangerina</name>
    <dbReference type="NCBI Taxonomy" id="84725"/>
    <lineage>
        <taxon>Bacteria</taxon>
        <taxon>Bacillati</taxon>
        <taxon>Actinomycetota</taxon>
        <taxon>Actinomycetes</taxon>
        <taxon>Pseudonocardiales</taxon>
        <taxon>Pseudonocardiaceae</taxon>
        <taxon>Umezawaea</taxon>
    </lineage>
</organism>
<dbReference type="SUPFAM" id="SSF103196">
    <property type="entry name" value="Roadblock/LC7 domain"/>
    <property type="match status" value="1"/>
</dbReference>
<accession>A0A2T0THF9</accession>
<keyword evidence="3" id="KW-1185">Reference proteome</keyword>
<feature type="domain" description="Roadblock/LAMTOR2" evidence="1">
    <location>
        <begin position="19"/>
        <end position="114"/>
    </location>
</feature>
<dbReference type="RefSeq" id="WP_106186616.1">
    <property type="nucleotide sequence ID" value="NZ_PVTF01000002.1"/>
</dbReference>
<name>A0A2T0THF9_9PSEU</name>
<dbReference type="SMART" id="SM00960">
    <property type="entry name" value="Robl_LC7"/>
    <property type="match status" value="1"/>
</dbReference>
<dbReference type="OrthoDB" id="3689598at2"/>
<gene>
    <name evidence="2" type="ORF">CLV43_102638</name>
</gene>
<dbReference type="AlphaFoldDB" id="A0A2T0THF9"/>
<evidence type="ECO:0000313" key="2">
    <source>
        <dbReference type="EMBL" id="PRY45073.1"/>
    </source>
</evidence>
<dbReference type="Pfam" id="PF03259">
    <property type="entry name" value="Robl_LC7"/>
    <property type="match status" value="1"/>
</dbReference>
<dbReference type="InterPro" id="IPR004942">
    <property type="entry name" value="Roadblock/LAMTOR2_dom"/>
</dbReference>
<sequence length="140" mass="14294">MTGARGNRVEIRLSDPGALTELLGKVRSEVDGIDGVVVTSRDGLVLASDLNVSTARAGEVASQVAAMASVSAGVGHRFVQSSELGRLQGVLMEGDRGCIGVHPLSATLLLVILGTPGTAMGRFTVATKRATAILLAPDTD</sequence>
<dbReference type="EMBL" id="PVTF01000002">
    <property type="protein sequence ID" value="PRY45073.1"/>
    <property type="molecule type" value="Genomic_DNA"/>
</dbReference>
<proteinExistence type="predicted"/>
<protein>
    <recommendedName>
        <fullName evidence="1">Roadblock/LAMTOR2 domain-containing protein</fullName>
    </recommendedName>
</protein>
<reference evidence="2 3" key="1">
    <citation type="submission" date="2018-03" db="EMBL/GenBank/DDBJ databases">
        <title>Genomic Encyclopedia of Archaeal and Bacterial Type Strains, Phase II (KMG-II): from individual species to whole genera.</title>
        <authorList>
            <person name="Goeker M."/>
        </authorList>
    </citation>
    <scope>NUCLEOTIDE SEQUENCE [LARGE SCALE GENOMIC DNA]</scope>
    <source>
        <strain evidence="2 3">DSM 44720</strain>
    </source>
</reference>
<evidence type="ECO:0000313" key="3">
    <source>
        <dbReference type="Proteomes" id="UP000239494"/>
    </source>
</evidence>
<comment type="caution">
    <text evidence="2">The sequence shown here is derived from an EMBL/GenBank/DDBJ whole genome shotgun (WGS) entry which is preliminary data.</text>
</comment>